<reference evidence="1 2" key="1">
    <citation type="submission" date="2013-09" db="EMBL/GenBank/DDBJ databases">
        <title>Corchorus capsularis genome sequencing.</title>
        <authorList>
            <person name="Alam M."/>
            <person name="Haque M.S."/>
            <person name="Islam M.S."/>
            <person name="Emdad E.M."/>
            <person name="Islam M.M."/>
            <person name="Ahmed B."/>
            <person name="Halim A."/>
            <person name="Hossen Q.M.M."/>
            <person name="Hossain M.Z."/>
            <person name="Ahmed R."/>
            <person name="Khan M.M."/>
            <person name="Islam R."/>
            <person name="Rashid M.M."/>
            <person name="Khan S.A."/>
            <person name="Rahman M.S."/>
            <person name="Alam M."/>
        </authorList>
    </citation>
    <scope>NUCLEOTIDE SEQUENCE [LARGE SCALE GENOMIC DNA]</scope>
    <source>
        <strain evidence="2">cv. CVL-1</strain>
        <tissue evidence="1">Whole seedling</tissue>
    </source>
</reference>
<gene>
    <name evidence="1" type="ORF">CCACVL1_28039</name>
</gene>
<dbReference type="Gramene" id="OMO54114">
    <property type="protein sequence ID" value="OMO54114"/>
    <property type="gene ID" value="CCACVL1_28039"/>
</dbReference>
<comment type="caution">
    <text evidence="1">The sequence shown here is derived from an EMBL/GenBank/DDBJ whole genome shotgun (WGS) entry which is preliminary data.</text>
</comment>
<organism evidence="1 2">
    <name type="scientific">Corchorus capsularis</name>
    <name type="common">Jute</name>
    <dbReference type="NCBI Taxonomy" id="210143"/>
    <lineage>
        <taxon>Eukaryota</taxon>
        <taxon>Viridiplantae</taxon>
        <taxon>Streptophyta</taxon>
        <taxon>Embryophyta</taxon>
        <taxon>Tracheophyta</taxon>
        <taxon>Spermatophyta</taxon>
        <taxon>Magnoliopsida</taxon>
        <taxon>eudicotyledons</taxon>
        <taxon>Gunneridae</taxon>
        <taxon>Pentapetalae</taxon>
        <taxon>rosids</taxon>
        <taxon>malvids</taxon>
        <taxon>Malvales</taxon>
        <taxon>Malvaceae</taxon>
        <taxon>Grewioideae</taxon>
        <taxon>Apeibeae</taxon>
        <taxon>Corchorus</taxon>
    </lineage>
</organism>
<protein>
    <submittedName>
        <fullName evidence="1">Uncharacterized protein</fullName>
    </submittedName>
</protein>
<dbReference type="EMBL" id="AWWV01015032">
    <property type="protein sequence ID" value="OMO54114.1"/>
    <property type="molecule type" value="Genomic_DNA"/>
</dbReference>
<name>A0A1R3G7P3_COCAP</name>
<proteinExistence type="predicted"/>
<dbReference type="AlphaFoldDB" id="A0A1R3G7P3"/>
<evidence type="ECO:0000313" key="2">
    <source>
        <dbReference type="Proteomes" id="UP000188268"/>
    </source>
</evidence>
<sequence>MARKKLSLRILLLIARSISGNGFAQTSDHF</sequence>
<evidence type="ECO:0000313" key="1">
    <source>
        <dbReference type="EMBL" id="OMO54114.1"/>
    </source>
</evidence>
<dbReference type="Proteomes" id="UP000188268">
    <property type="component" value="Unassembled WGS sequence"/>
</dbReference>
<keyword evidence="2" id="KW-1185">Reference proteome</keyword>
<accession>A0A1R3G7P3</accession>